<dbReference type="RefSeq" id="WP_186881677.1">
    <property type="nucleotide sequence ID" value="NZ_JACOGG010000012.1"/>
</dbReference>
<comment type="caution">
    <text evidence="1">The sequence shown here is derived from an EMBL/GenBank/DDBJ whole genome shotgun (WGS) entry which is preliminary data.</text>
</comment>
<accession>A0A923I4T9</accession>
<sequence length="260" mass="28880">MLAYLKKNLRVKEKLIFTVLNATSKTITEATQRYCEKCSEACFAAGTLVHTKEGLVPIEKIKVGDWVLSKPENGGEQAYKRVLKTFAHEPAAVMRVAGAVPNKFLSFDPVIATLNHPFWLVDKGWTAARDLPEGFNTGDVKFELHDGSQTRVGACTPIFVTDQPGVGWTPSQMGDLSGLGGLRDYVNCKFLANDVKAIDRIQALESEHPLYKQLALEEAEKSEENYPYLKLPVCNLEVEDFHTYYVGKIGIWVHNTNCGG</sequence>
<evidence type="ECO:0000313" key="2">
    <source>
        <dbReference type="Proteomes" id="UP000612361"/>
    </source>
</evidence>
<protein>
    <recommendedName>
        <fullName evidence="3">Intein C-terminal splicing domain-containing protein</fullName>
    </recommendedName>
</protein>
<organism evidence="1 2">
    <name type="scientific">Undibacterium rugosum</name>
    <dbReference type="NCBI Taxonomy" id="2762291"/>
    <lineage>
        <taxon>Bacteria</taxon>
        <taxon>Pseudomonadati</taxon>
        <taxon>Pseudomonadota</taxon>
        <taxon>Betaproteobacteria</taxon>
        <taxon>Burkholderiales</taxon>
        <taxon>Oxalobacteraceae</taxon>
        <taxon>Undibacterium</taxon>
    </lineage>
</organism>
<evidence type="ECO:0000313" key="1">
    <source>
        <dbReference type="EMBL" id="MBC3936114.1"/>
    </source>
</evidence>
<reference evidence="1" key="1">
    <citation type="submission" date="2020-08" db="EMBL/GenBank/DDBJ databases">
        <title>Novel species isolated from subtropical streams in China.</title>
        <authorList>
            <person name="Lu H."/>
        </authorList>
    </citation>
    <scope>NUCLEOTIDE SEQUENCE</scope>
    <source>
        <strain evidence="1">CY7W</strain>
    </source>
</reference>
<gene>
    <name evidence="1" type="ORF">H8K47_12135</name>
</gene>
<dbReference type="EMBL" id="JACOGG010000012">
    <property type="protein sequence ID" value="MBC3936114.1"/>
    <property type="molecule type" value="Genomic_DNA"/>
</dbReference>
<dbReference type="Proteomes" id="UP000612361">
    <property type="component" value="Unassembled WGS sequence"/>
</dbReference>
<proteinExistence type="predicted"/>
<dbReference type="Pfam" id="PF07591">
    <property type="entry name" value="PT-HINT"/>
    <property type="match status" value="1"/>
</dbReference>
<dbReference type="SUPFAM" id="SSF51294">
    <property type="entry name" value="Hedgehog/intein (Hint) domain"/>
    <property type="match status" value="1"/>
</dbReference>
<dbReference type="Gene3D" id="2.170.16.10">
    <property type="entry name" value="Hedgehog/Intein (Hint) domain"/>
    <property type="match status" value="1"/>
</dbReference>
<dbReference type="InterPro" id="IPR036844">
    <property type="entry name" value="Hint_dom_sf"/>
</dbReference>
<dbReference type="AlphaFoldDB" id="A0A923I4T9"/>
<name>A0A923I4T9_9BURK</name>
<evidence type="ECO:0008006" key="3">
    <source>
        <dbReference type="Google" id="ProtNLM"/>
    </source>
</evidence>
<keyword evidence="2" id="KW-1185">Reference proteome</keyword>